<protein>
    <submittedName>
        <fullName evidence="2">Protein phosphatase 2C domain-containing protein</fullName>
    </submittedName>
</protein>
<dbReference type="EMBL" id="CP080507">
    <property type="protein sequence ID" value="QYM79886.1"/>
    <property type="molecule type" value="Genomic_DNA"/>
</dbReference>
<evidence type="ECO:0000259" key="1">
    <source>
        <dbReference type="PROSITE" id="PS51746"/>
    </source>
</evidence>
<dbReference type="Gene3D" id="3.60.40.10">
    <property type="entry name" value="PPM-type phosphatase domain"/>
    <property type="match status" value="1"/>
</dbReference>
<dbReference type="CDD" id="cd00143">
    <property type="entry name" value="PP2Cc"/>
    <property type="match status" value="1"/>
</dbReference>
<name>A0A8F9XM48_9BACT</name>
<dbReference type="InterPro" id="IPR001932">
    <property type="entry name" value="PPM-type_phosphatase-like_dom"/>
</dbReference>
<dbReference type="Proteomes" id="UP000825051">
    <property type="component" value="Chromosome"/>
</dbReference>
<dbReference type="AlphaFoldDB" id="A0A8F9XM48"/>
<evidence type="ECO:0000313" key="3">
    <source>
        <dbReference type="Proteomes" id="UP000825051"/>
    </source>
</evidence>
<dbReference type="PROSITE" id="PS51746">
    <property type="entry name" value="PPM_2"/>
    <property type="match status" value="1"/>
</dbReference>
<feature type="domain" description="PPM-type phosphatase" evidence="1">
    <location>
        <begin position="45"/>
        <end position="280"/>
    </location>
</feature>
<sequence length="293" mass="31709">MSTMPAEADSPPPPVILRWSGITHRGKVRPNNEDSFLALAFDGHEVRYLGKTGEASLTGADFVFAVSDGMGGAKSGEFASRITVEKTSHLLPRAFRLTALGMKTPFADVLSELFGTIHQSLISLGASYEECSGMGTTLSLCWVTPGWIYFGHIGDSRIYRLSHTGELKQLTQDHSHVGWLRRNGRLNEREARTHPMRNALNQALGAGHQFVDPQIGAVDYAPGDRFLICSDGLTDGLWDRHLQEMLAGPLPPGRTLAQHLVDESLERSGRDNTTAVVVEIIAGEPAPATVAAG</sequence>
<dbReference type="GO" id="GO:0004722">
    <property type="term" value="F:protein serine/threonine phosphatase activity"/>
    <property type="evidence" value="ECO:0007669"/>
    <property type="project" value="InterPro"/>
</dbReference>
<evidence type="ECO:0000313" key="2">
    <source>
        <dbReference type="EMBL" id="QYM79886.1"/>
    </source>
</evidence>
<proteinExistence type="predicted"/>
<dbReference type="PANTHER" id="PTHR47992">
    <property type="entry name" value="PROTEIN PHOSPHATASE"/>
    <property type="match status" value="1"/>
</dbReference>
<gene>
    <name evidence="2" type="ORF">K0B96_04520</name>
</gene>
<dbReference type="InterPro" id="IPR036457">
    <property type="entry name" value="PPM-type-like_dom_sf"/>
</dbReference>
<dbReference type="KEGG" id="ole:K0B96_04520"/>
<reference evidence="2" key="1">
    <citation type="submission" date="2021-08" db="EMBL/GenBank/DDBJ databases">
        <title>Genome of a novel bacterium of the phylum Verrucomicrobia, Oleiharenicola sp. KSB-15.</title>
        <authorList>
            <person name="Chung J.-H."/>
            <person name="Ahn J.-H."/>
            <person name="Yoon Y."/>
            <person name="Kim D.-Y."/>
            <person name="An S.-H."/>
            <person name="Park I."/>
            <person name="Yeon J."/>
        </authorList>
    </citation>
    <scope>NUCLEOTIDE SEQUENCE</scope>
    <source>
        <strain evidence="2">KSB-15</strain>
    </source>
</reference>
<organism evidence="2 3">
    <name type="scientific">Horticoccus luteus</name>
    <dbReference type="NCBI Taxonomy" id="2862869"/>
    <lineage>
        <taxon>Bacteria</taxon>
        <taxon>Pseudomonadati</taxon>
        <taxon>Verrucomicrobiota</taxon>
        <taxon>Opitutia</taxon>
        <taxon>Opitutales</taxon>
        <taxon>Opitutaceae</taxon>
        <taxon>Horticoccus</taxon>
    </lineage>
</organism>
<dbReference type="SUPFAM" id="SSF81606">
    <property type="entry name" value="PP2C-like"/>
    <property type="match status" value="1"/>
</dbReference>
<dbReference type="SMART" id="SM00331">
    <property type="entry name" value="PP2C_SIG"/>
    <property type="match status" value="1"/>
</dbReference>
<dbReference type="SMART" id="SM00332">
    <property type="entry name" value="PP2Cc"/>
    <property type="match status" value="1"/>
</dbReference>
<dbReference type="Pfam" id="PF13672">
    <property type="entry name" value="PP2C_2"/>
    <property type="match status" value="1"/>
</dbReference>
<accession>A0A8F9XM48</accession>
<keyword evidence="3" id="KW-1185">Reference proteome</keyword>
<dbReference type="InterPro" id="IPR015655">
    <property type="entry name" value="PP2C"/>
</dbReference>
<dbReference type="RefSeq" id="WP_220164308.1">
    <property type="nucleotide sequence ID" value="NZ_CP080507.1"/>
</dbReference>